<dbReference type="PANTHER" id="PTHR46832">
    <property type="entry name" value="5'-METHYLTHIOADENOSINE/S-ADENOSYLHOMOCYSTEINE NUCLEOSIDASE"/>
    <property type="match status" value="1"/>
</dbReference>
<dbReference type="PANTHER" id="PTHR46832:SF1">
    <property type="entry name" value="5'-METHYLTHIOADENOSINE_S-ADENOSYLHOMOCYSTEINE NUCLEOSIDASE"/>
    <property type="match status" value="1"/>
</dbReference>
<dbReference type="Proteomes" id="UP000593737">
    <property type="component" value="Chromosome"/>
</dbReference>
<dbReference type="InterPro" id="IPR000845">
    <property type="entry name" value="Nucleoside_phosphorylase_d"/>
</dbReference>
<organism evidence="2 3">
    <name type="scientific">Candidatus Nitrospira kreftii</name>
    <dbReference type="NCBI Taxonomy" id="2652173"/>
    <lineage>
        <taxon>Bacteria</taxon>
        <taxon>Pseudomonadati</taxon>
        <taxon>Nitrospirota</taxon>
        <taxon>Nitrospiria</taxon>
        <taxon>Nitrospirales</taxon>
        <taxon>Nitrospiraceae</taxon>
        <taxon>Nitrospira</taxon>
    </lineage>
</organism>
<dbReference type="GO" id="GO:0009116">
    <property type="term" value="P:nucleoside metabolic process"/>
    <property type="evidence" value="ECO:0007669"/>
    <property type="project" value="InterPro"/>
</dbReference>
<dbReference type="GO" id="GO:0019284">
    <property type="term" value="P:L-methionine salvage from S-adenosylmethionine"/>
    <property type="evidence" value="ECO:0007669"/>
    <property type="project" value="TreeGrafter"/>
</dbReference>
<accession>A0A7S8FGN9</accession>
<dbReference type="KEGG" id="nkf:Nkreftii_003245"/>
<feature type="domain" description="Nucleoside phosphorylase" evidence="1">
    <location>
        <begin position="60"/>
        <end position="140"/>
    </location>
</feature>
<dbReference type="SUPFAM" id="SSF53167">
    <property type="entry name" value="Purine and uridine phosphorylases"/>
    <property type="match status" value="1"/>
</dbReference>
<dbReference type="AlphaFoldDB" id="A0A7S8FGN9"/>
<evidence type="ECO:0000313" key="3">
    <source>
        <dbReference type="Proteomes" id="UP000593737"/>
    </source>
</evidence>
<dbReference type="Pfam" id="PF01048">
    <property type="entry name" value="PNP_UDP_1"/>
    <property type="match status" value="1"/>
</dbReference>
<dbReference type="GO" id="GO:0005829">
    <property type="term" value="C:cytosol"/>
    <property type="evidence" value="ECO:0007669"/>
    <property type="project" value="TreeGrafter"/>
</dbReference>
<evidence type="ECO:0000313" key="2">
    <source>
        <dbReference type="EMBL" id="QPD05471.1"/>
    </source>
</evidence>
<keyword evidence="2" id="KW-0326">Glycosidase</keyword>
<name>A0A7S8FGN9_9BACT</name>
<sequence length="209" mass="22807">MGLEKARRCAKQLFGNQTFDLMVSTGFTCALVEADIGALFAGLEVVQRTRESLQSSQTIAVTGAERELALAFVQTIVPPRLIGKFVSTDRVVGVARDKREFAESTNAIGLDMESAALAAEAQRAQVPFLIIRSVSDLLDEDLPLDFNLFLRPTGWIKGIGMVLAAPSCLWGLGRLRRQSAVAAQALTEFFRRYTAAMATNPQERELSPT</sequence>
<dbReference type="Gene3D" id="3.40.50.1580">
    <property type="entry name" value="Nucleoside phosphorylase domain"/>
    <property type="match status" value="1"/>
</dbReference>
<evidence type="ECO:0000259" key="1">
    <source>
        <dbReference type="Pfam" id="PF01048"/>
    </source>
</evidence>
<gene>
    <name evidence="2" type="ORF">Nkreftii_003245</name>
</gene>
<dbReference type="InterPro" id="IPR035994">
    <property type="entry name" value="Nucleoside_phosphorylase_sf"/>
</dbReference>
<dbReference type="GO" id="GO:0008782">
    <property type="term" value="F:adenosylhomocysteine nucleosidase activity"/>
    <property type="evidence" value="ECO:0007669"/>
    <property type="project" value="UniProtKB-EC"/>
</dbReference>
<proteinExistence type="predicted"/>
<protein>
    <submittedName>
        <fullName evidence="2">Putative Adenosylhomocysteine nucleosidase</fullName>
        <ecNumber evidence="2">3.2.2.9</ecNumber>
    </submittedName>
</protein>
<dbReference type="EMBL" id="CP047423">
    <property type="protein sequence ID" value="QPD05471.1"/>
    <property type="molecule type" value="Genomic_DNA"/>
</dbReference>
<reference evidence="2 3" key="1">
    <citation type="journal article" date="2020" name="ISME J.">
        <title>Enrichment and physiological characterization of a novel comammox Nitrospira indicates ammonium inhibition of complete nitrification.</title>
        <authorList>
            <person name="Sakoula D."/>
            <person name="Koch H."/>
            <person name="Frank J."/>
            <person name="Jetten M.S.M."/>
            <person name="van Kessel M.A.H.J."/>
            <person name="Lucker S."/>
        </authorList>
    </citation>
    <scope>NUCLEOTIDE SEQUENCE [LARGE SCALE GENOMIC DNA]</scope>
    <source>
        <strain evidence="2">Comreactor17</strain>
    </source>
</reference>
<dbReference type="EC" id="3.2.2.9" evidence="2"/>
<dbReference type="GO" id="GO:0008930">
    <property type="term" value="F:methylthioadenosine nucleosidase activity"/>
    <property type="evidence" value="ECO:0007669"/>
    <property type="project" value="TreeGrafter"/>
</dbReference>
<keyword evidence="2" id="KW-0378">Hydrolase</keyword>